<dbReference type="AlphaFoldDB" id="A0A955L6M8"/>
<name>A0A955L6M8_9BACT</name>
<evidence type="ECO:0000313" key="2">
    <source>
        <dbReference type="Proteomes" id="UP000783287"/>
    </source>
</evidence>
<dbReference type="EMBL" id="JAGQLK010000212">
    <property type="protein sequence ID" value="MCA9384010.1"/>
    <property type="molecule type" value="Genomic_DNA"/>
</dbReference>
<feature type="non-terminal residue" evidence="1">
    <location>
        <position position="576"/>
    </location>
</feature>
<comment type="caution">
    <text evidence="1">The sequence shown here is derived from an EMBL/GenBank/DDBJ whole genome shotgun (WGS) entry which is preliminary data.</text>
</comment>
<gene>
    <name evidence="1" type="ORF">KC909_06640</name>
</gene>
<protein>
    <submittedName>
        <fullName evidence="1">Uncharacterized protein</fullName>
    </submittedName>
</protein>
<reference evidence="1" key="1">
    <citation type="submission" date="2020-04" db="EMBL/GenBank/DDBJ databases">
        <authorList>
            <person name="Zhang T."/>
        </authorList>
    </citation>
    <scope>NUCLEOTIDE SEQUENCE</scope>
    <source>
        <strain evidence="1">HKST-UBA14</strain>
    </source>
</reference>
<proteinExistence type="predicted"/>
<accession>A0A955L6M8</accession>
<dbReference type="Proteomes" id="UP000783287">
    <property type="component" value="Unassembled WGS sequence"/>
</dbReference>
<sequence length="576" mass="66913">MSEFINIPPEYDDLFTSGTELRFLGGRRDEIQTRQSTIADIEAISNGIACGDLAVGEFVAYEHELPLIQQCIETSAEAAFRSDYEPNIAAGYQAGAEFAAEMIRQNPEQLFAWRQITGTRLYSTRVSSLMGRTGYDLEYTGSSSEPSYAAHRNQYYGHQLHELGENHQIMTDQAGFAFGFREKIKAISTQFRTQFKPVNHILPALGIYDIAEPLSAGAERNLDTFLGVVQKMTYLEAMIEKNTNGTLHAIHEADQLARSMREVLYDYRVQSTQRMPGVISPSVARATWDIPNANYFLIEEGELNEAAAASTYFDEEIALNPFDNPFYRIMNQGMFLFASWDEEDYQRRIDREDNAYVLERAQRAANDIDTFFDADSPDGYYAWWLYMTDEGYDRYLTVHNFLEEQVNRYRAQLGFGDSARGLVTATGLPEEIGDDQPQMEYEIPIDPVARVSYTLNHRNNTSFLQDHWIHMGIEDEFDQMLIVARVILNDNELRQFLRSYRNNRQIRSEMLSSRNNQLELARRYMYEYYGWTDLYNEDNSMNLEPFLHDQPFWESQLRPRAIQRHYWERVKRFAET</sequence>
<organism evidence="1 2">
    <name type="scientific">Candidatus Dojkabacteria bacterium</name>
    <dbReference type="NCBI Taxonomy" id="2099670"/>
    <lineage>
        <taxon>Bacteria</taxon>
        <taxon>Candidatus Dojkabacteria</taxon>
    </lineage>
</organism>
<evidence type="ECO:0000313" key="1">
    <source>
        <dbReference type="EMBL" id="MCA9384010.1"/>
    </source>
</evidence>
<reference evidence="1" key="2">
    <citation type="journal article" date="2021" name="Microbiome">
        <title>Successional dynamics and alternative stable states in a saline activated sludge microbial community over 9 years.</title>
        <authorList>
            <person name="Wang Y."/>
            <person name="Ye J."/>
            <person name="Ju F."/>
            <person name="Liu L."/>
            <person name="Boyd J.A."/>
            <person name="Deng Y."/>
            <person name="Parks D.H."/>
            <person name="Jiang X."/>
            <person name="Yin X."/>
            <person name="Woodcroft B.J."/>
            <person name="Tyson G.W."/>
            <person name="Hugenholtz P."/>
            <person name="Polz M.F."/>
            <person name="Zhang T."/>
        </authorList>
    </citation>
    <scope>NUCLEOTIDE SEQUENCE</scope>
    <source>
        <strain evidence="1">HKST-UBA14</strain>
    </source>
</reference>